<dbReference type="OrthoDB" id="3261666at2759"/>
<name>A0A0C3CH45_PILCF</name>
<feature type="region of interest" description="Disordered" evidence="1">
    <location>
        <begin position="1"/>
        <end position="242"/>
    </location>
</feature>
<dbReference type="Proteomes" id="UP000054166">
    <property type="component" value="Unassembled WGS sequence"/>
</dbReference>
<dbReference type="AlphaFoldDB" id="A0A0C3CH45"/>
<dbReference type="HOGENOM" id="CLU_025949_0_0_1"/>
<gene>
    <name evidence="3" type="ORF">PILCRDRAFT_812973</name>
</gene>
<accession>A0A0C3CH45</accession>
<keyword evidence="2" id="KW-0472">Membrane</keyword>
<reference evidence="3 4" key="1">
    <citation type="submission" date="2014-04" db="EMBL/GenBank/DDBJ databases">
        <authorList>
            <consortium name="DOE Joint Genome Institute"/>
            <person name="Kuo A."/>
            <person name="Tarkka M."/>
            <person name="Buscot F."/>
            <person name="Kohler A."/>
            <person name="Nagy L.G."/>
            <person name="Floudas D."/>
            <person name="Copeland A."/>
            <person name="Barry K.W."/>
            <person name="Cichocki N."/>
            <person name="Veneault-Fourrey C."/>
            <person name="LaButti K."/>
            <person name="Lindquist E.A."/>
            <person name="Lipzen A."/>
            <person name="Lundell T."/>
            <person name="Morin E."/>
            <person name="Murat C."/>
            <person name="Sun H."/>
            <person name="Tunlid A."/>
            <person name="Henrissat B."/>
            <person name="Grigoriev I.V."/>
            <person name="Hibbett D.S."/>
            <person name="Martin F."/>
            <person name="Nordberg H.P."/>
            <person name="Cantor M.N."/>
            <person name="Hua S.X."/>
        </authorList>
    </citation>
    <scope>NUCLEOTIDE SEQUENCE [LARGE SCALE GENOMIC DNA]</scope>
    <source>
        <strain evidence="3 4">F 1598</strain>
    </source>
</reference>
<keyword evidence="4" id="KW-1185">Reference proteome</keyword>
<proteinExistence type="predicted"/>
<feature type="compositionally biased region" description="Low complexity" evidence="1">
    <location>
        <begin position="365"/>
        <end position="389"/>
    </location>
</feature>
<protein>
    <submittedName>
        <fullName evidence="3">Uncharacterized protein</fullName>
    </submittedName>
</protein>
<evidence type="ECO:0000313" key="4">
    <source>
        <dbReference type="Proteomes" id="UP000054166"/>
    </source>
</evidence>
<dbReference type="STRING" id="765440.A0A0C3CH45"/>
<feature type="compositionally biased region" description="Pro residues" evidence="1">
    <location>
        <begin position="229"/>
        <end position="238"/>
    </location>
</feature>
<evidence type="ECO:0000256" key="2">
    <source>
        <dbReference type="SAM" id="Phobius"/>
    </source>
</evidence>
<evidence type="ECO:0000313" key="3">
    <source>
        <dbReference type="EMBL" id="KIM89077.1"/>
    </source>
</evidence>
<feature type="compositionally biased region" description="Low complexity" evidence="1">
    <location>
        <begin position="144"/>
        <end position="186"/>
    </location>
</feature>
<feature type="transmembrane region" description="Helical" evidence="2">
    <location>
        <begin position="323"/>
        <end position="345"/>
    </location>
</feature>
<sequence length="444" mass="48224">MAHAAPRNPPLAGRPPFAVDDEDEIYSTPQPQPTGRIRQKPAPDPNSRSSAYNMYDQYLDDSKRQSDAGALGMGFMNGDLDSDDDDDDDQPTHKHNDKHSALAAAIQPQTHSAIPLASPRPGYAAPIAALNLSRPSPAPAPEVRQQPPQLQAPQAQRPIQMQAQRHPQMPQAQRPMQMPQAPRQMQIPRGHPQMSQVPPGLRPGPGASLGPLRGPPSPHSPSARSYPSSPVPSVPSTPHPLEEPVTPITPAFLRPTKTHDNVQFATEPIMRSESEDHLLPRRGDKGDDFWRRFSMVAKEETNGERESSWLRKTQSGTTRMSRWVCIIGAILVICIAGGIGVAWYFTHNNPSHQQPEVFGGSADEGITSTTSSSASSSSSTAIQGISSSSPHVSPTNTVARRAPFPDPAPTHIPFQILHSPHAQSGGVHLVPSKRHSRQVNRTRH</sequence>
<keyword evidence="2" id="KW-1133">Transmembrane helix</keyword>
<keyword evidence="2" id="KW-0812">Transmembrane</keyword>
<feature type="region of interest" description="Disordered" evidence="1">
    <location>
        <begin position="355"/>
        <end position="444"/>
    </location>
</feature>
<dbReference type="EMBL" id="KN832975">
    <property type="protein sequence ID" value="KIM89077.1"/>
    <property type="molecule type" value="Genomic_DNA"/>
</dbReference>
<reference evidence="4" key="2">
    <citation type="submission" date="2015-01" db="EMBL/GenBank/DDBJ databases">
        <title>Evolutionary Origins and Diversification of the Mycorrhizal Mutualists.</title>
        <authorList>
            <consortium name="DOE Joint Genome Institute"/>
            <consortium name="Mycorrhizal Genomics Consortium"/>
            <person name="Kohler A."/>
            <person name="Kuo A."/>
            <person name="Nagy L.G."/>
            <person name="Floudas D."/>
            <person name="Copeland A."/>
            <person name="Barry K.W."/>
            <person name="Cichocki N."/>
            <person name="Veneault-Fourrey C."/>
            <person name="LaButti K."/>
            <person name="Lindquist E.A."/>
            <person name="Lipzen A."/>
            <person name="Lundell T."/>
            <person name="Morin E."/>
            <person name="Murat C."/>
            <person name="Riley R."/>
            <person name="Ohm R."/>
            <person name="Sun H."/>
            <person name="Tunlid A."/>
            <person name="Henrissat B."/>
            <person name="Grigoriev I.V."/>
            <person name="Hibbett D.S."/>
            <person name="Martin F."/>
        </authorList>
    </citation>
    <scope>NUCLEOTIDE SEQUENCE [LARGE SCALE GENOMIC DNA]</scope>
    <source>
        <strain evidence="4">F 1598</strain>
    </source>
</reference>
<feature type="compositionally biased region" description="Basic and acidic residues" evidence="1">
    <location>
        <begin position="90"/>
        <end position="100"/>
    </location>
</feature>
<dbReference type="InParanoid" id="A0A0C3CH45"/>
<feature type="compositionally biased region" description="Acidic residues" evidence="1">
    <location>
        <begin position="80"/>
        <end position="89"/>
    </location>
</feature>
<evidence type="ECO:0000256" key="1">
    <source>
        <dbReference type="SAM" id="MobiDB-lite"/>
    </source>
</evidence>
<organism evidence="3 4">
    <name type="scientific">Piloderma croceum (strain F 1598)</name>
    <dbReference type="NCBI Taxonomy" id="765440"/>
    <lineage>
        <taxon>Eukaryota</taxon>
        <taxon>Fungi</taxon>
        <taxon>Dikarya</taxon>
        <taxon>Basidiomycota</taxon>
        <taxon>Agaricomycotina</taxon>
        <taxon>Agaricomycetes</taxon>
        <taxon>Agaricomycetidae</taxon>
        <taxon>Atheliales</taxon>
        <taxon>Atheliaceae</taxon>
        <taxon>Piloderma</taxon>
    </lineage>
</organism>
<feature type="compositionally biased region" description="Basic residues" evidence="1">
    <location>
        <begin position="431"/>
        <end position="444"/>
    </location>
</feature>